<organism evidence="1">
    <name type="scientific">marine sediment metagenome</name>
    <dbReference type="NCBI Taxonomy" id="412755"/>
    <lineage>
        <taxon>unclassified sequences</taxon>
        <taxon>metagenomes</taxon>
        <taxon>ecological metagenomes</taxon>
    </lineage>
</organism>
<reference evidence="1" key="1">
    <citation type="journal article" date="2014" name="Front. Microbiol.">
        <title>High frequency of phylogenetically diverse reductive dehalogenase-homologous genes in deep subseafloor sedimentary metagenomes.</title>
        <authorList>
            <person name="Kawai M."/>
            <person name="Futagami T."/>
            <person name="Toyoda A."/>
            <person name="Takaki Y."/>
            <person name="Nishi S."/>
            <person name="Hori S."/>
            <person name="Arai W."/>
            <person name="Tsubouchi T."/>
            <person name="Morono Y."/>
            <person name="Uchiyama I."/>
            <person name="Ito T."/>
            <person name="Fujiyama A."/>
            <person name="Inagaki F."/>
            <person name="Takami H."/>
        </authorList>
    </citation>
    <scope>NUCLEOTIDE SEQUENCE</scope>
    <source>
        <strain evidence="1">Expedition CK06-06</strain>
    </source>
</reference>
<feature type="non-terminal residue" evidence="1">
    <location>
        <position position="134"/>
    </location>
</feature>
<gene>
    <name evidence="1" type="ORF">S01H1_06486</name>
</gene>
<proteinExistence type="predicted"/>
<protein>
    <submittedName>
        <fullName evidence="1">Uncharacterized protein</fullName>
    </submittedName>
</protein>
<dbReference type="AlphaFoldDB" id="X0T2E7"/>
<name>X0T2E7_9ZZZZ</name>
<sequence>MTDKSILHTLQTGGSPHGLHQYLSRGFGCGRRAALDAKAKEETGTALPTLSGGSGTGTIGHALMELHFRQILDPKADPAGVVEFEEAIVDESARVESERVFTAWRDGPGSDPKVFGNILHVEANLGPNPEVHEA</sequence>
<accession>X0T2E7</accession>
<comment type="caution">
    <text evidence="1">The sequence shown here is derived from an EMBL/GenBank/DDBJ whole genome shotgun (WGS) entry which is preliminary data.</text>
</comment>
<dbReference type="EMBL" id="BARS01003349">
    <property type="protein sequence ID" value="GAF81491.1"/>
    <property type="molecule type" value="Genomic_DNA"/>
</dbReference>
<evidence type="ECO:0000313" key="1">
    <source>
        <dbReference type="EMBL" id="GAF81491.1"/>
    </source>
</evidence>